<keyword evidence="2 3" id="KW-0040">ANK repeat</keyword>
<dbReference type="Gene3D" id="1.25.40.20">
    <property type="entry name" value="Ankyrin repeat-containing domain"/>
    <property type="match status" value="2"/>
</dbReference>
<proteinExistence type="predicted"/>
<keyword evidence="6" id="KW-1185">Reference proteome</keyword>
<evidence type="ECO:0000256" key="3">
    <source>
        <dbReference type="PROSITE-ProRule" id="PRU00023"/>
    </source>
</evidence>
<dbReference type="Gene3D" id="3.30.40.10">
    <property type="entry name" value="Zinc/RING finger domain, C3HC4 (zinc finger)"/>
    <property type="match status" value="1"/>
</dbReference>
<dbReference type="Pfam" id="PF13920">
    <property type="entry name" value="zf-C3HC4_3"/>
    <property type="match status" value="1"/>
</dbReference>
<organism evidence="5 6">
    <name type="scientific">Prototheca wickerhamii</name>
    <dbReference type="NCBI Taxonomy" id="3111"/>
    <lineage>
        <taxon>Eukaryota</taxon>
        <taxon>Viridiplantae</taxon>
        <taxon>Chlorophyta</taxon>
        <taxon>core chlorophytes</taxon>
        <taxon>Trebouxiophyceae</taxon>
        <taxon>Chlorellales</taxon>
        <taxon>Chlorellaceae</taxon>
        <taxon>Prototheca</taxon>
    </lineage>
</organism>
<sequence length="576" mass="59939">MGAAQSVEEKIAYFAKKNDHLSLHETLTELQRRDPNWAVNKGRYLEDTSAAGVTPLILAAQRGNLQCVEALLAAGADVHTSCPAVDGNSALHEAVDKRQDVVVNVLLQAGANPCVENARGFTAMDVACARKNATVLRLLEQRCPFKGWLHVKTSTFAGLSREWKRRWCVVCHRFPYPRAAPSARLIHVVLLAYRDTSTVIPACRVWLDGAAAVPMQSSGTQARPDGVGPSQAALKLHPKHELPAGAYTTGYPGHGLTMYLRPDLGGQASLDAFQTFIALVNNRGVLPVGPGVGAPPTPGLGPPPPGMRPPPPRRPPPPPRPYPAGAPTSDEELARRLQAEEDSAFAAHLATHPDPGSGPPAGPPASAPGSFAGAYPSIDYTQRHNEAAPPRAARPASRVGARRLERGGRGRCWSVAGHGPAAAAPASPPLIRIEDSPARPAATSSGEWWAAFPPVEPVVAPSAGSASAGVTPSGGSASSTVASAPAAAAAPALPVASAVPSAAAAGGVNSGAVDDDEGTCVICLEEPATAGFLHGDSYVVVHRCCCRACAQHLKDSNVRTCPMCRQPIQGFIMNVY</sequence>
<dbReference type="SUPFAM" id="SSF48403">
    <property type="entry name" value="Ankyrin repeat"/>
    <property type="match status" value="1"/>
</dbReference>
<dbReference type="PROSITE" id="PS50088">
    <property type="entry name" value="ANK_REPEAT"/>
    <property type="match status" value="2"/>
</dbReference>
<protein>
    <submittedName>
        <fullName evidence="5">Uncharacterized protein</fullName>
    </submittedName>
</protein>
<dbReference type="Proteomes" id="UP001255856">
    <property type="component" value="Unassembled WGS sequence"/>
</dbReference>
<dbReference type="InterPro" id="IPR002110">
    <property type="entry name" value="Ankyrin_rpt"/>
</dbReference>
<feature type="region of interest" description="Disordered" evidence="4">
    <location>
        <begin position="418"/>
        <end position="445"/>
    </location>
</feature>
<dbReference type="InterPro" id="IPR013083">
    <property type="entry name" value="Znf_RING/FYVE/PHD"/>
</dbReference>
<evidence type="ECO:0000313" key="6">
    <source>
        <dbReference type="Proteomes" id="UP001255856"/>
    </source>
</evidence>
<dbReference type="SMART" id="SM00248">
    <property type="entry name" value="ANK"/>
    <property type="match status" value="3"/>
</dbReference>
<evidence type="ECO:0000313" key="5">
    <source>
        <dbReference type="EMBL" id="KAK2076485.1"/>
    </source>
</evidence>
<feature type="compositionally biased region" description="Pro residues" evidence="4">
    <location>
        <begin position="356"/>
        <end position="366"/>
    </location>
</feature>
<dbReference type="PANTHER" id="PTHR24198">
    <property type="entry name" value="ANKYRIN REPEAT AND PROTEIN KINASE DOMAIN-CONTAINING PROTEIN"/>
    <property type="match status" value="1"/>
</dbReference>
<feature type="compositionally biased region" description="Low complexity" evidence="4">
    <location>
        <begin position="387"/>
        <end position="399"/>
    </location>
</feature>
<comment type="caution">
    <text evidence="5">The sequence shown here is derived from an EMBL/GenBank/DDBJ whole genome shotgun (WGS) entry which is preliminary data.</text>
</comment>
<evidence type="ECO:0000256" key="2">
    <source>
        <dbReference type="ARBA" id="ARBA00023043"/>
    </source>
</evidence>
<keyword evidence="1" id="KW-0677">Repeat</keyword>
<feature type="compositionally biased region" description="Pro residues" evidence="4">
    <location>
        <begin position="293"/>
        <end position="324"/>
    </location>
</feature>
<dbReference type="Pfam" id="PF12796">
    <property type="entry name" value="Ank_2"/>
    <property type="match status" value="1"/>
</dbReference>
<feature type="region of interest" description="Disordered" evidence="4">
    <location>
        <begin position="461"/>
        <end position="480"/>
    </location>
</feature>
<dbReference type="InterPro" id="IPR036770">
    <property type="entry name" value="Ankyrin_rpt-contain_sf"/>
</dbReference>
<gene>
    <name evidence="5" type="ORF">QBZ16_001011</name>
</gene>
<name>A0AAD9MJF9_PROWI</name>
<evidence type="ECO:0000256" key="1">
    <source>
        <dbReference type="ARBA" id="ARBA00022737"/>
    </source>
</evidence>
<dbReference type="SUPFAM" id="SSF50729">
    <property type="entry name" value="PH domain-like"/>
    <property type="match status" value="1"/>
</dbReference>
<dbReference type="SUPFAM" id="SSF57850">
    <property type="entry name" value="RING/U-box"/>
    <property type="match status" value="1"/>
</dbReference>
<dbReference type="PANTHER" id="PTHR24198:SF165">
    <property type="entry name" value="ANKYRIN REPEAT-CONTAINING PROTEIN-RELATED"/>
    <property type="match status" value="1"/>
</dbReference>
<accession>A0AAD9MJF9</accession>
<dbReference type="EMBL" id="JASFZW010000010">
    <property type="protein sequence ID" value="KAK2076485.1"/>
    <property type="molecule type" value="Genomic_DNA"/>
</dbReference>
<dbReference type="PROSITE" id="PS50297">
    <property type="entry name" value="ANK_REP_REGION"/>
    <property type="match status" value="2"/>
</dbReference>
<feature type="region of interest" description="Disordered" evidence="4">
    <location>
        <begin position="349"/>
        <end position="405"/>
    </location>
</feature>
<feature type="compositionally biased region" description="Low complexity" evidence="4">
    <location>
        <begin position="367"/>
        <end position="377"/>
    </location>
</feature>
<feature type="repeat" description="ANK" evidence="3">
    <location>
        <begin position="51"/>
        <end position="83"/>
    </location>
</feature>
<feature type="repeat" description="ANK" evidence="3">
    <location>
        <begin position="86"/>
        <end position="118"/>
    </location>
</feature>
<reference evidence="5" key="1">
    <citation type="submission" date="2021-01" db="EMBL/GenBank/DDBJ databases">
        <authorList>
            <person name="Eckstrom K.M.E."/>
        </authorList>
    </citation>
    <scope>NUCLEOTIDE SEQUENCE</scope>
    <source>
        <strain evidence="5">UVCC 0001</strain>
    </source>
</reference>
<evidence type="ECO:0000256" key="4">
    <source>
        <dbReference type="SAM" id="MobiDB-lite"/>
    </source>
</evidence>
<dbReference type="CDD" id="cd16646">
    <property type="entry name" value="mRING-HC-C2H2C4_MDM2-like"/>
    <property type="match status" value="1"/>
</dbReference>
<feature type="region of interest" description="Disordered" evidence="4">
    <location>
        <begin position="290"/>
        <end position="332"/>
    </location>
</feature>
<dbReference type="AlphaFoldDB" id="A0AAD9MJF9"/>